<name>A0AAN8WMN7_HALRR</name>
<protein>
    <submittedName>
        <fullName evidence="1">Uncharacterized protein</fullName>
    </submittedName>
</protein>
<organism evidence="1 2">
    <name type="scientific">Halocaridina rubra</name>
    <name type="common">Hawaiian red shrimp</name>
    <dbReference type="NCBI Taxonomy" id="373956"/>
    <lineage>
        <taxon>Eukaryota</taxon>
        <taxon>Metazoa</taxon>
        <taxon>Ecdysozoa</taxon>
        <taxon>Arthropoda</taxon>
        <taxon>Crustacea</taxon>
        <taxon>Multicrustacea</taxon>
        <taxon>Malacostraca</taxon>
        <taxon>Eumalacostraca</taxon>
        <taxon>Eucarida</taxon>
        <taxon>Decapoda</taxon>
        <taxon>Pleocyemata</taxon>
        <taxon>Caridea</taxon>
        <taxon>Atyoidea</taxon>
        <taxon>Atyidae</taxon>
        <taxon>Halocaridina</taxon>
    </lineage>
</organism>
<sequence>MTVLGAKNSTKNVQLALRAMKAELQLVGGNIILGLSDIRTGAIVGSNCIPVLTSELQLVEGNCISVL</sequence>
<comment type="caution">
    <text evidence="1">The sequence shown here is derived from an EMBL/GenBank/DDBJ whole genome shotgun (WGS) entry which is preliminary data.</text>
</comment>
<keyword evidence="2" id="KW-1185">Reference proteome</keyword>
<accession>A0AAN8WMN7</accession>
<dbReference type="EMBL" id="JAXCGZ010022804">
    <property type="protein sequence ID" value="KAK7023586.1"/>
    <property type="molecule type" value="Genomic_DNA"/>
</dbReference>
<evidence type="ECO:0000313" key="1">
    <source>
        <dbReference type="EMBL" id="KAK7023586.1"/>
    </source>
</evidence>
<reference evidence="1 2" key="1">
    <citation type="submission" date="2023-11" db="EMBL/GenBank/DDBJ databases">
        <title>Halocaridina rubra genome assembly.</title>
        <authorList>
            <person name="Smith C."/>
        </authorList>
    </citation>
    <scope>NUCLEOTIDE SEQUENCE [LARGE SCALE GENOMIC DNA]</scope>
    <source>
        <strain evidence="1">EP-1</strain>
        <tissue evidence="1">Whole</tissue>
    </source>
</reference>
<gene>
    <name evidence="1" type="ORF">SK128_018010</name>
</gene>
<dbReference type="AlphaFoldDB" id="A0AAN8WMN7"/>
<evidence type="ECO:0000313" key="2">
    <source>
        <dbReference type="Proteomes" id="UP001381693"/>
    </source>
</evidence>
<proteinExistence type="predicted"/>
<dbReference type="Proteomes" id="UP001381693">
    <property type="component" value="Unassembled WGS sequence"/>
</dbReference>